<dbReference type="Proteomes" id="UP000030751">
    <property type="component" value="Unassembled WGS sequence"/>
</dbReference>
<feature type="compositionally biased region" description="Polar residues" evidence="1">
    <location>
        <begin position="113"/>
        <end position="144"/>
    </location>
</feature>
<evidence type="ECO:0008006" key="3">
    <source>
        <dbReference type="Google" id="ProtNLM"/>
    </source>
</evidence>
<proteinExistence type="predicted"/>
<accession>W9NU03</accession>
<reference evidence="2" key="1">
    <citation type="submission" date="2011-10" db="EMBL/GenBank/DDBJ databases">
        <title>The Genome Sequence of Fusarium oxysporum HDV247.</title>
        <authorList>
            <consortium name="The Broad Institute Genome Sequencing Platform"/>
            <person name="Ma L.-J."/>
            <person name="Gale L.R."/>
            <person name="Schwartz D.C."/>
            <person name="Zhou S."/>
            <person name="Corby-Kistler H."/>
            <person name="Young S.K."/>
            <person name="Zeng Q."/>
            <person name="Gargeya S."/>
            <person name="Fitzgerald M."/>
            <person name="Haas B."/>
            <person name="Abouelleil A."/>
            <person name="Alvarado L."/>
            <person name="Arachchi H.M."/>
            <person name="Berlin A."/>
            <person name="Brown A."/>
            <person name="Chapman S.B."/>
            <person name="Chen Z."/>
            <person name="Dunbar C."/>
            <person name="Freedman E."/>
            <person name="Gearin G."/>
            <person name="Goldberg J."/>
            <person name="Griggs A."/>
            <person name="Gujja S."/>
            <person name="Heiman D."/>
            <person name="Howarth C."/>
            <person name="Larson L."/>
            <person name="Lui A."/>
            <person name="MacDonald P.J.P."/>
            <person name="Montmayeur A."/>
            <person name="Murphy C."/>
            <person name="Neiman D."/>
            <person name="Pearson M."/>
            <person name="Priest M."/>
            <person name="Roberts A."/>
            <person name="Saif S."/>
            <person name="Shea T."/>
            <person name="Shenoy N."/>
            <person name="Sisk P."/>
            <person name="Stolte C."/>
            <person name="Sykes S."/>
            <person name="Wortman J."/>
            <person name="Nusbaum C."/>
            <person name="Birren B."/>
        </authorList>
    </citation>
    <scope>NUCLEOTIDE SEQUENCE [LARGE SCALE GENOMIC DNA]</scope>
    <source>
        <strain evidence="2">HDV247</strain>
    </source>
</reference>
<dbReference type="AlphaFoldDB" id="W9NU03"/>
<feature type="compositionally biased region" description="Polar residues" evidence="1">
    <location>
        <begin position="153"/>
        <end position="165"/>
    </location>
</feature>
<sequence length="536" mass="58199">MVLDAITSGIWYILSADGKSKGDAIWISSDDDSDTEDEGDDECQDLDHSQSCTTPTTSIADHLDSTSTKHSPIESEAAIGVDTTPAVSPALGEDDPDWAHNSHMGPLTDPEPNEQSPYQTNRMSAGDSTACTDASLDVSPTSPEGQPCLGVSDEQQLVTKATGATSEPGMMIDALSDEGSCHGAQNTTTSPSSRTYSPIAAGPEETAHTLLHDSEVSASTSRDDAISGAHNSSPAVRLPPKSQQEQDFDHTGCESSDAESESLEAESGSPSVARISPPSQELPSRRRSHRRSSHAHGIVQDTDSDVDTEGSGNEDGLDVPECVRDEDYCPSPPKVPGSGSEDDDFDDEHQDRKRRKVSSSPSSSIRNGATSARDSRRRRRSTRAVAHTLRERDTSALGVLSPTPSYAKSVPSEASAFLARFQEWQLENVSMKRITENGKTTFQFQFEWPLSTNHPHATSVIPDSTRSVATKKNNQASSARRAKYSDDEDNFFIQLKEEEQLRWAESRRRFAQRFPERGGSGLQVHYCTKLKDRGRT</sequence>
<feature type="compositionally biased region" description="Acidic residues" evidence="1">
    <location>
        <begin position="29"/>
        <end position="44"/>
    </location>
</feature>
<evidence type="ECO:0000256" key="1">
    <source>
        <dbReference type="SAM" id="MobiDB-lite"/>
    </source>
</evidence>
<gene>
    <name evidence="2" type="ORF">FOVG_17447</name>
</gene>
<feature type="compositionally biased region" description="Polar residues" evidence="1">
    <location>
        <begin position="49"/>
        <end position="70"/>
    </location>
</feature>
<feature type="compositionally biased region" description="Low complexity" evidence="1">
    <location>
        <begin position="187"/>
        <end position="198"/>
    </location>
</feature>
<name>W9NU03_FUSOX</name>
<protein>
    <recommendedName>
        <fullName evidence="3">Myb-like domain-containing protein</fullName>
    </recommendedName>
</protein>
<feature type="region of interest" description="Disordered" evidence="1">
    <location>
        <begin position="27"/>
        <end position="389"/>
    </location>
</feature>
<dbReference type="HOGENOM" id="CLU_018686_0_0_1"/>
<feature type="compositionally biased region" description="Low complexity" evidence="1">
    <location>
        <begin position="358"/>
        <end position="372"/>
    </location>
</feature>
<organism evidence="2">
    <name type="scientific">Fusarium oxysporum f. sp. pisi HDV247</name>
    <dbReference type="NCBI Taxonomy" id="1080344"/>
    <lineage>
        <taxon>Eukaryota</taxon>
        <taxon>Fungi</taxon>
        <taxon>Dikarya</taxon>
        <taxon>Ascomycota</taxon>
        <taxon>Pezizomycotina</taxon>
        <taxon>Sordariomycetes</taxon>
        <taxon>Hypocreomycetidae</taxon>
        <taxon>Hypocreales</taxon>
        <taxon>Nectriaceae</taxon>
        <taxon>Fusarium</taxon>
        <taxon>Fusarium oxysporum species complex</taxon>
    </lineage>
</organism>
<reference evidence="2" key="2">
    <citation type="submission" date="2012-05" db="EMBL/GenBank/DDBJ databases">
        <title>Annotation of the Genome Sequence of Fusarium oxysporum HDV247.</title>
        <authorList>
            <consortium name="The Broad Institute Genomics Platform"/>
            <person name="Ma L.-J."/>
            <person name="Corby-Kistler H."/>
            <person name="Broz K."/>
            <person name="Gale L.R."/>
            <person name="Jonkers W."/>
            <person name="O'Donnell K."/>
            <person name="Ploetz R."/>
            <person name="Steinberg C."/>
            <person name="Schwartz D.C."/>
            <person name="VanEtten H."/>
            <person name="Zhou S."/>
            <person name="Young S.K."/>
            <person name="Zeng Q."/>
            <person name="Gargeya S."/>
            <person name="Fitzgerald M."/>
            <person name="Abouelleil A."/>
            <person name="Alvarado L."/>
            <person name="Chapman S.B."/>
            <person name="Gainer-Dewar J."/>
            <person name="Goldberg J."/>
            <person name="Griggs A."/>
            <person name="Gujja S."/>
            <person name="Hansen M."/>
            <person name="Howarth C."/>
            <person name="Imamovic A."/>
            <person name="Ireland A."/>
            <person name="Larimer J."/>
            <person name="McCowan C."/>
            <person name="Murphy C."/>
            <person name="Pearson M."/>
            <person name="Poon T.W."/>
            <person name="Priest M."/>
            <person name="Roberts A."/>
            <person name="Saif S."/>
            <person name="Shea T."/>
            <person name="Sykes S."/>
            <person name="Wortman J."/>
            <person name="Nusbaum C."/>
            <person name="Birren B."/>
        </authorList>
    </citation>
    <scope>NUCLEOTIDE SEQUENCE</scope>
    <source>
        <strain evidence="2">HDV247</strain>
    </source>
</reference>
<feature type="compositionally biased region" description="Basic residues" evidence="1">
    <location>
        <begin position="285"/>
        <end position="294"/>
    </location>
</feature>
<evidence type="ECO:0000313" key="2">
    <source>
        <dbReference type="EMBL" id="EXA31270.1"/>
    </source>
</evidence>
<feature type="compositionally biased region" description="Basic and acidic residues" evidence="1">
    <location>
        <begin position="205"/>
        <end position="225"/>
    </location>
</feature>
<dbReference type="EMBL" id="JH651020">
    <property type="protein sequence ID" value="EXA31270.1"/>
    <property type="molecule type" value="Genomic_DNA"/>
</dbReference>
<dbReference type="OrthoDB" id="5095449at2759"/>